<evidence type="ECO:0000313" key="6">
    <source>
        <dbReference type="Proteomes" id="UP000460298"/>
    </source>
</evidence>
<dbReference type="SUPFAM" id="SSF50621">
    <property type="entry name" value="Alanine racemase C-terminal domain-like"/>
    <property type="match status" value="1"/>
</dbReference>
<dbReference type="PANTHER" id="PTHR43727:SF2">
    <property type="entry name" value="GROUP IV DECARBOXYLASE"/>
    <property type="match status" value="1"/>
</dbReference>
<dbReference type="Pfam" id="PF02784">
    <property type="entry name" value="Orn_Arg_deC_N"/>
    <property type="match status" value="1"/>
</dbReference>
<evidence type="ECO:0000256" key="2">
    <source>
        <dbReference type="ARBA" id="ARBA00022898"/>
    </source>
</evidence>
<evidence type="ECO:0000313" key="5">
    <source>
        <dbReference type="EMBL" id="KAB2930966.1"/>
    </source>
</evidence>
<dbReference type="InterPro" id="IPR029066">
    <property type="entry name" value="PLP-binding_barrel"/>
</dbReference>
<accession>A0A833GZP7</accession>
<dbReference type="InterPro" id="IPR009006">
    <property type="entry name" value="Ala_racemase/Decarboxylase_C"/>
</dbReference>
<keyword evidence="2 3" id="KW-0663">Pyridoxal phosphate</keyword>
<evidence type="ECO:0000259" key="4">
    <source>
        <dbReference type="Pfam" id="PF02784"/>
    </source>
</evidence>
<dbReference type="InterPro" id="IPR000183">
    <property type="entry name" value="Orn/DAP/Arg_de-COase"/>
</dbReference>
<protein>
    <recommendedName>
        <fullName evidence="4">Orn/DAP/Arg decarboxylase 2 N-terminal domain-containing protein</fullName>
    </recommendedName>
</protein>
<dbReference type="GO" id="GO:0009089">
    <property type="term" value="P:lysine biosynthetic process via diaminopimelate"/>
    <property type="evidence" value="ECO:0007669"/>
    <property type="project" value="TreeGrafter"/>
</dbReference>
<evidence type="ECO:0000256" key="1">
    <source>
        <dbReference type="ARBA" id="ARBA00001933"/>
    </source>
</evidence>
<organism evidence="5 6">
    <name type="scientific">Leptonema illini</name>
    <dbReference type="NCBI Taxonomy" id="183"/>
    <lineage>
        <taxon>Bacteria</taxon>
        <taxon>Pseudomonadati</taxon>
        <taxon>Spirochaetota</taxon>
        <taxon>Spirochaetia</taxon>
        <taxon>Leptospirales</taxon>
        <taxon>Leptospiraceae</taxon>
        <taxon>Leptonema</taxon>
    </lineage>
</organism>
<dbReference type="PRINTS" id="PR01179">
    <property type="entry name" value="ODADCRBXLASE"/>
</dbReference>
<sequence length="513" mass="58442">MSEKKRQWTDCLSSRGGRLYIEECDTVDLAKKFGSPLFVISEKQLRENVREFQRAFQKHWPHGRVEVLPAFKANWNLATRSILSEEGAGADIYSRGELEGALMGGTAPQRISVNGGGKSEETIRRCIETGVLITVEDLDEPELIDRIAGELGKKAKIRFRVKPDFPNLHKRTDFAQEYASIDLGIQVYKSGIPAQYLRELGRKVLTMKNVELTGLHFHGGRHHQSLWYWKGMMKRFGLLIVDLCEYWGEPGRPFKLQQIDIGGGFASHRDPHNKLEYSAEIIFTWLTWPFVQLMRLMSAGLRYRLFDLIVKTMARIPYRGYAPTTEEYAEASLTALRSVLEKRIDLSDVTLQLEPGRRMYGNTGIHLTTIKKVKRQTRPMHMNWVLTDTTYFFLTGGVYEYNMHDFVVANRTEERETQIADIVGHSCYADRILPLVKIPDVTEGDVIAILETGAYQEVSASNFNALPRPAVVLVNGSHAELIKRAETMDDVYGRDIIPERLQSKTRVEAGSRA</sequence>
<feature type="modified residue" description="N6-(pyridoxal phosphate)lysine" evidence="3">
    <location>
        <position position="72"/>
    </location>
</feature>
<name>A0A833GZP7_9LEPT</name>
<proteinExistence type="predicted"/>
<dbReference type="PANTHER" id="PTHR43727">
    <property type="entry name" value="DIAMINOPIMELATE DECARBOXYLASE"/>
    <property type="match status" value="1"/>
</dbReference>
<dbReference type="AlphaFoldDB" id="A0A833GZP7"/>
<gene>
    <name evidence="5" type="ORF">F9K24_14835</name>
</gene>
<reference evidence="5 6" key="1">
    <citation type="submission" date="2019-10" db="EMBL/GenBank/DDBJ databases">
        <title>Extracellular Electron Transfer in a Candidatus Methanoperedens spp. Enrichment Culture.</title>
        <authorList>
            <person name="Berger S."/>
            <person name="Rangel Shaw D."/>
            <person name="Berben T."/>
            <person name="In 'T Zandt M."/>
            <person name="Frank J."/>
            <person name="Reimann J."/>
            <person name="Jetten M.S.M."/>
            <person name="Welte C.U."/>
        </authorList>
    </citation>
    <scope>NUCLEOTIDE SEQUENCE [LARGE SCALE GENOMIC DNA]</scope>
    <source>
        <strain evidence="5">SB12</strain>
    </source>
</reference>
<feature type="domain" description="Orn/DAP/Arg decarboxylase 2 N-terminal" evidence="4">
    <location>
        <begin position="48"/>
        <end position="279"/>
    </location>
</feature>
<dbReference type="EMBL" id="WBUI01000016">
    <property type="protein sequence ID" value="KAB2930966.1"/>
    <property type="molecule type" value="Genomic_DNA"/>
</dbReference>
<comment type="caution">
    <text evidence="5">The sequence shown here is derived from an EMBL/GenBank/DDBJ whole genome shotgun (WGS) entry which is preliminary data.</text>
</comment>
<dbReference type="GO" id="GO:0008836">
    <property type="term" value="F:diaminopimelate decarboxylase activity"/>
    <property type="evidence" value="ECO:0007669"/>
    <property type="project" value="TreeGrafter"/>
</dbReference>
<dbReference type="Gene3D" id="3.20.20.10">
    <property type="entry name" value="Alanine racemase"/>
    <property type="match status" value="1"/>
</dbReference>
<comment type="cofactor">
    <cofactor evidence="1 3">
        <name>pyridoxal 5'-phosphate</name>
        <dbReference type="ChEBI" id="CHEBI:597326"/>
    </cofactor>
</comment>
<dbReference type="InterPro" id="IPR022644">
    <property type="entry name" value="De-COase2_N"/>
</dbReference>
<dbReference type="Gene3D" id="2.40.37.10">
    <property type="entry name" value="Lyase, Ornithine Decarboxylase, Chain A, domain 1"/>
    <property type="match status" value="1"/>
</dbReference>
<dbReference type="Proteomes" id="UP000460298">
    <property type="component" value="Unassembled WGS sequence"/>
</dbReference>
<dbReference type="SUPFAM" id="SSF51419">
    <property type="entry name" value="PLP-binding barrel"/>
    <property type="match status" value="1"/>
</dbReference>
<feature type="active site" description="Proton donor" evidence="3">
    <location>
        <position position="427"/>
    </location>
</feature>
<evidence type="ECO:0000256" key="3">
    <source>
        <dbReference type="PIRSR" id="PIRSR600183-50"/>
    </source>
</evidence>